<proteinExistence type="predicted"/>
<keyword evidence="3" id="KW-1185">Reference proteome</keyword>
<organism evidence="2 3">
    <name type="scientific">Tulasnella calospora MUT 4182</name>
    <dbReference type="NCBI Taxonomy" id="1051891"/>
    <lineage>
        <taxon>Eukaryota</taxon>
        <taxon>Fungi</taxon>
        <taxon>Dikarya</taxon>
        <taxon>Basidiomycota</taxon>
        <taxon>Agaricomycotina</taxon>
        <taxon>Agaricomycetes</taxon>
        <taxon>Cantharellales</taxon>
        <taxon>Tulasnellaceae</taxon>
        <taxon>Tulasnella</taxon>
    </lineage>
</organism>
<evidence type="ECO:0000256" key="1">
    <source>
        <dbReference type="SAM" id="MobiDB-lite"/>
    </source>
</evidence>
<feature type="region of interest" description="Disordered" evidence="1">
    <location>
        <begin position="17"/>
        <end position="86"/>
    </location>
</feature>
<reference evidence="3" key="2">
    <citation type="submission" date="2015-01" db="EMBL/GenBank/DDBJ databases">
        <title>Evolutionary Origins and Diversification of the Mycorrhizal Mutualists.</title>
        <authorList>
            <consortium name="DOE Joint Genome Institute"/>
            <consortium name="Mycorrhizal Genomics Consortium"/>
            <person name="Kohler A."/>
            <person name="Kuo A."/>
            <person name="Nagy L.G."/>
            <person name="Floudas D."/>
            <person name="Copeland A."/>
            <person name="Barry K.W."/>
            <person name="Cichocki N."/>
            <person name="Veneault-Fourrey C."/>
            <person name="LaButti K."/>
            <person name="Lindquist E.A."/>
            <person name="Lipzen A."/>
            <person name="Lundell T."/>
            <person name="Morin E."/>
            <person name="Murat C."/>
            <person name="Riley R."/>
            <person name="Ohm R."/>
            <person name="Sun H."/>
            <person name="Tunlid A."/>
            <person name="Henrissat B."/>
            <person name="Grigoriev I.V."/>
            <person name="Hibbett D.S."/>
            <person name="Martin F."/>
        </authorList>
    </citation>
    <scope>NUCLEOTIDE SEQUENCE [LARGE SCALE GENOMIC DNA]</scope>
    <source>
        <strain evidence="3">MUT 4182</strain>
    </source>
</reference>
<dbReference type="OrthoDB" id="3236811at2759"/>
<protein>
    <submittedName>
        <fullName evidence="2">Uncharacterized protein</fullName>
    </submittedName>
</protein>
<dbReference type="Proteomes" id="UP000054248">
    <property type="component" value="Unassembled WGS sequence"/>
</dbReference>
<gene>
    <name evidence="2" type="ORF">M407DRAFT_243525</name>
</gene>
<evidence type="ECO:0000313" key="2">
    <source>
        <dbReference type="EMBL" id="KIO26975.1"/>
    </source>
</evidence>
<dbReference type="HOGENOM" id="CLU_1391157_0_0_1"/>
<name>A0A0C3QA03_9AGAM</name>
<reference evidence="2 3" key="1">
    <citation type="submission" date="2014-04" db="EMBL/GenBank/DDBJ databases">
        <authorList>
            <consortium name="DOE Joint Genome Institute"/>
            <person name="Kuo A."/>
            <person name="Girlanda M."/>
            <person name="Perotto S."/>
            <person name="Kohler A."/>
            <person name="Nagy L.G."/>
            <person name="Floudas D."/>
            <person name="Copeland A."/>
            <person name="Barry K.W."/>
            <person name="Cichocki N."/>
            <person name="Veneault-Fourrey C."/>
            <person name="LaButti K."/>
            <person name="Lindquist E.A."/>
            <person name="Lipzen A."/>
            <person name="Lundell T."/>
            <person name="Morin E."/>
            <person name="Murat C."/>
            <person name="Sun H."/>
            <person name="Tunlid A."/>
            <person name="Henrissat B."/>
            <person name="Grigoriev I.V."/>
            <person name="Hibbett D.S."/>
            <person name="Martin F."/>
            <person name="Nordberg H.P."/>
            <person name="Cantor M.N."/>
            <person name="Hua S.X."/>
        </authorList>
    </citation>
    <scope>NUCLEOTIDE SEQUENCE [LARGE SCALE GENOMIC DNA]</scope>
    <source>
        <strain evidence="2 3">MUT 4182</strain>
    </source>
</reference>
<evidence type="ECO:0000313" key="3">
    <source>
        <dbReference type="Proteomes" id="UP000054248"/>
    </source>
</evidence>
<feature type="compositionally biased region" description="Polar residues" evidence="1">
    <location>
        <begin position="23"/>
        <end position="36"/>
    </location>
</feature>
<dbReference type="AlphaFoldDB" id="A0A0C3QA03"/>
<dbReference type="EMBL" id="KN823016">
    <property type="protein sequence ID" value="KIO26975.1"/>
    <property type="molecule type" value="Genomic_DNA"/>
</dbReference>
<accession>A0A0C3QA03</accession>
<feature type="compositionally biased region" description="Basic and acidic residues" evidence="1">
    <location>
        <begin position="37"/>
        <end position="49"/>
    </location>
</feature>
<sequence>MNALQTPLRTSKWVPTQLCRRWASTQPPNASSTNPEAETKTDSAEPEGNRRHKRWKNVKATENYREKKAVSMTEAEATPPARVVLQQPERTSIHKLKRMLDPSAPFFSGGLPLAPPTLSLKPSSLSRAHAMELLRSSQMTKHLKGDQKARRLASLSPSQLARNVLTRNQAMSNGAITESLRTIRKLAESKGPVASV</sequence>